<feature type="compositionally biased region" description="Basic residues" evidence="1">
    <location>
        <begin position="20"/>
        <end position="29"/>
    </location>
</feature>
<accession>A0A7J0FRZ7</accession>
<evidence type="ECO:0000313" key="3">
    <source>
        <dbReference type="Proteomes" id="UP000585474"/>
    </source>
</evidence>
<feature type="region of interest" description="Disordered" evidence="1">
    <location>
        <begin position="1"/>
        <end position="98"/>
    </location>
</feature>
<evidence type="ECO:0000313" key="2">
    <source>
        <dbReference type="EMBL" id="GFZ01344.1"/>
    </source>
</evidence>
<feature type="compositionally biased region" description="Polar residues" evidence="1">
    <location>
        <begin position="40"/>
        <end position="51"/>
    </location>
</feature>
<feature type="compositionally biased region" description="Polar residues" evidence="1">
    <location>
        <begin position="81"/>
        <end position="90"/>
    </location>
</feature>
<name>A0A7J0FRZ7_9ERIC</name>
<dbReference type="Proteomes" id="UP000585474">
    <property type="component" value="Unassembled WGS sequence"/>
</dbReference>
<keyword evidence="3" id="KW-1185">Reference proteome</keyword>
<feature type="compositionally biased region" description="Basic residues" evidence="1">
    <location>
        <begin position="1"/>
        <end position="11"/>
    </location>
</feature>
<sequence>MAIRRRQRKPQRTSTNPLAHARRRRRRTQLRPTTLRQSHNEQQSPQSNPTVSKGKEVLGFARMACDFDRKRRHESAKPFLSSPSQPSPHLNPQVLLLR</sequence>
<gene>
    <name evidence="2" type="ORF">Acr_14g0009790</name>
</gene>
<proteinExistence type="predicted"/>
<evidence type="ECO:0000256" key="1">
    <source>
        <dbReference type="SAM" id="MobiDB-lite"/>
    </source>
</evidence>
<reference evidence="2 3" key="1">
    <citation type="submission" date="2019-07" db="EMBL/GenBank/DDBJ databases">
        <title>De Novo Assembly of kiwifruit Actinidia rufa.</title>
        <authorList>
            <person name="Sugita-Konishi S."/>
            <person name="Sato K."/>
            <person name="Mori E."/>
            <person name="Abe Y."/>
            <person name="Kisaki G."/>
            <person name="Hamano K."/>
            <person name="Suezawa K."/>
            <person name="Otani M."/>
            <person name="Fukuda T."/>
            <person name="Manabe T."/>
            <person name="Gomi K."/>
            <person name="Tabuchi M."/>
            <person name="Akimitsu K."/>
            <person name="Kataoka I."/>
        </authorList>
    </citation>
    <scope>NUCLEOTIDE SEQUENCE [LARGE SCALE GENOMIC DNA]</scope>
    <source>
        <strain evidence="3">cv. Fuchu</strain>
    </source>
</reference>
<dbReference type="EMBL" id="BJWL01000014">
    <property type="protein sequence ID" value="GFZ01344.1"/>
    <property type="molecule type" value="Genomic_DNA"/>
</dbReference>
<comment type="caution">
    <text evidence="2">The sequence shown here is derived from an EMBL/GenBank/DDBJ whole genome shotgun (WGS) entry which is preliminary data.</text>
</comment>
<organism evidence="2 3">
    <name type="scientific">Actinidia rufa</name>
    <dbReference type="NCBI Taxonomy" id="165716"/>
    <lineage>
        <taxon>Eukaryota</taxon>
        <taxon>Viridiplantae</taxon>
        <taxon>Streptophyta</taxon>
        <taxon>Embryophyta</taxon>
        <taxon>Tracheophyta</taxon>
        <taxon>Spermatophyta</taxon>
        <taxon>Magnoliopsida</taxon>
        <taxon>eudicotyledons</taxon>
        <taxon>Gunneridae</taxon>
        <taxon>Pentapetalae</taxon>
        <taxon>asterids</taxon>
        <taxon>Ericales</taxon>
        <taxon>Actinidiaceae</taxon>
        <taxon>Actinidia</taxon>
    </lineage>
</organism>
<protein>
    <submittedName>
        <fullName evidence="2">Uncharacterized protein</fullName>
    </submittedName>
</protein>
<dbReference type="AlphaFoldDB" id="A0A7J0FRZ7"/>